<dbReference type="PANTHER" id="PTHR28208">
    <property type="entry name" value="PHOSPHATIDATE PHOSPHATASE APP1"/>
    <property type="match status" value="1"/>
</dbReference>
<dbReference type="OrthoDB" id="2117591at2759"/>
<sequence length="600" mass="66650">MQSQQATVEDSQLGLETPEKYEQHCILFPTYATKHADDGSLSDDWNICVRGWAFSSPKNSRSLSLFLNLTSKVKGLKKDDATYEMLQSRISLFWASNMTEGEFTVQTIGITESNKMAIEGDPNDPVEDENGDGDFDIGDIIGNPGKIFGNAGKIIENTGKINLLKHPVNEIKSTKISCKGGQFTGTIAIPQSTIKKWLQEEESKQSLFTSYSNKKPKVRLIKIQAYDAKISQPAHGVVNLIGSDGISVISDIDDTIKETDVMDGVGRVLTNTFLQPTKAVDGMADVYRSWYEKGVAIHYVSNSPWQLFPMLRHFFKEHNFPPGSAHLKFYDGLIKSAREQKENPMASKFMYIRELLKNFPRRKFILIGDSGELDPEIYTRIAREHPDRILRIFIRDVSTKHVKDLPVQQSKYSYVYTFPSMVRSLKSYYQNNGNENKAVEKNDNLNEEATPTKIVDSPIADENSSRSVKSQSSLLEKLRSDLLYLSRTSTPGSSHAPRAPSSANVQSPTEDSVTNEPNADLSSSGSGESLSKSTSDSDKPTSGSDKPASEQLKTPLEVFHDRIANLTAGLPEGLFSLFDQASELDSDVIVAEATKRNTTL</sequence>
<name>A0A9N8ZMT0_9GLOM</name>
<feature type="domain" description="Phosphatidate phosphatase APP1 catalytic" evidence="2">
    <location>
        <begin position="246"/>
        <end position="396"/>
    </location>
</feature>
<dbReference type="InterPro" id="IPR019236">
    <property type="entry name" value="APP1_cat"/>
</dbReference>
<dbReference type="GO" id="GO:0008195">
    <property type="term" value="F:phosphatidate phosphatase activity"/>
    <property type="evidence" value="ECO:0007669"/>
    <property type="project" value="InterPro"/>
</dbReference>
<dbReference type="Proteomes" id="UP000789739">
    <property type="component" value="Unassembled WGS sequence"/>
</dbReference>
<proteinExistence type="predicted"/>
<evidence type="ECO:0000313" key="4">
    <source>
        <dbReference type="Proteomes" id="UP000789739"/>
    </source>
</evidence>
<dbReference type="EMBL" id="CAJVPI010000209">
    <property type="protein sequence ID" value="CAG8501111.1"/>
    <property type="molecule type" value="Genomic_DNA"/>
</dbReference>
<protein>
    <submittedName>
        <fullName evidence="3">3330_t:CDS:1</fullName>
    </submittedName>
</protein>
<organism evidence="3 4">
    <name type="scientific">Paraglomus brasilianum</name>
    <dbReference type="NCBI Taxonomy" id="144538"/>
    <lineage>
        <taxon>Eukaryota</taxon>
        <taxon>Fungi</taxon>
        <taxon>Fungi incertae sedis</taxon>
        <taxon>Mucoromycota</taxon>
        <taxon>Glomeromycotina</taxon>
        <taxon>Glomeromycetes</taxon>
        <taxon>Paraglomerales</taxon>
        <taxon>Paraglomeraceae</taxon>
        <taxon>Paraglomus</taxon>
    </lineage>
</organism>
<dbReference type="GO" id="GO:0030479">
    <property type="term" value="C:actin cortical patch"/>
    <property type="evidence" value="ECO:0007669"/>
    <property type="project" value="TreeGrafter"/>
</dbReference>
<accession>A0A9N8ZMT0</accession>
<dbReference type="InterPro" id="IPR036412">
    <property type="entry name" value="HAD-like_sf"/>
</dbReference>
<dbReference type="SUPFAM" id="SSF56784">
    <property type="entry name" value="HAD-like"/>
    <property type="match status" value="1"/>
</dbReference>
<dbReference type="Pfam" id="PF09949">
    <property type="entry name" value="APP1_cat"/>
    <property type="match status" value="1"/>
</dbReference>
<feature type="compositionally biased region" description="Low complexity" evidence="1">
    <location>
        <begin position="521"/>
        <end position="546"/>
    </location>
</feature>
<reference evidence="3" key="1">
    <citation type="submission" date="2021-06" db="EMBL/GenBank/DDBJ databases">
        <authorList>
            <person name="Kallberg Y."/>
            <person name="Tangrot J."/>
            <person name="Rosling A."/>
        </authorList>
    </citation>
    <scope>NUCLEOTIDE SEQUENCE</scope>
    <source>
        <strain evidence="3">BR232B</strain>
    </source>
</reference>
<dbReference type="PANTHER" id="PTHR28208:SF3">
    <property type="entry name" value="PHOSPHATIDATE PHOSPHATASE APP1"/>
    <property type="match status" value="1"/>
</dbReference>
<comment type="caution">
    <text evidence="3">The sequence shown here is derived from an EMBL/GenBank/DDBJ whole genome shotgun (WGS) entry which is preliminary data.</text>
</comment>
<feature type="region of interest" description="Disordered" evidence="1">
    <location>
        <begin position="434"/>
        <end position="472"/>
    </location>
</feature>
<dbReference type="AlphaFoldDB" id="A0A9N8ZMT0"/>
<evidence type="ECO:0000313" key="3">
    <source>
        <dbReference type="EMBL" id="CAG8501111.1"/>
    </source>
</evidence>
<keyword evidence="4" id="KW-1185">Reference proteome</keyword>
<gene>
    <name evidence="3" type="ORF">PBRASI_LOCUS2611</name>
</gene>
<evidence type="ECO:0000256" key="1">
    <source>
        <dbReference type="SAM" id="MobiDB-lite"/>
    </source>
</evidence>
<dbReference type="InterPro" id="IPR052935">
    <property type="entry name" value="Mg2+_PAP"/>
</dbReference>
<feature type="compositionally biased region" description="Polar residues" evidence="1">
    <location>
        <begin position="501"/>
        <end position="517"/>
    </location>
</feature>
<feature type="region of interest" description="Disordered" evidence="1">
    <location>
        <begin position="487"/>
        <end position="551"/>
    </location>
</feature>
<evidence type="ECO:0000259" key="2">
    <source>
        <dbReference type="Pfam" id="PF09949"/>
    </source>
</evidence>